<dbReference type="GO" id="GO:0004222">
    <property type="term" value="F:metalloendopeptidase activity"/>
    <property type="evidence" value="ECO:0007669"/>
    <property type="project" value="TreeGrafter"/>
</dbReference>
<dbReference type="Pfam" id="PF01551">
    <property type="entry name" value="Peptidase_M23"/>
    <property type="match status" value="1"/>
</dbReference>
<dbReference type="AlphaFoldDB" id="A0A6B8RD34"/>
<evidence type="ECO:0000256" key="1">
    <source>
        <dbReference type="SAM" id="Phobius"/>
    </source>
</evidence>
<accession>A0A6B8RD34</accession>
<dbReference type="InterPro" id="IPR050570">
    <property type="entry name" value="Cell_wall_metabolism_enzyme"/>
</dbReference>
<evidence type="ECO:0000259" key="2">
    <source>
        <dbReference type="Pfam" id="PF01551"/>
    </source>
</evidence>
<dbReference type="Gene3D" id="2.70.70.10">
    <property type="entry name" value="Glucose Permease (Domain IIA)"/>
    <property type="match status" value="1"/>
</dbReference>
<dbReference type="Proteomes" id="UP000426246">
    <property type="component" value="Chromosome"/>
</dbReference>
<keyword evidence="4" id="KW-1185">Reference proteome</keyword>
<dbReference type="KEGG" id="ppsc:EHS13_00400"/>
<protein>
    <submittedName>
        <fullName evidence="3">M23 family metallopeptidase</fullName>
    </submittedName>
</protein>
<dbReference type="PANTHER" id="PTHR21666:SF291">
    <property type="entry name" value="STAGE II SPORULATION PROTEIN Q"/>
    <property type="match status" value="1"/>
</dbReference>
<dbReference type="InterPro" id="IPR011055">
    <property type="entry name" value="Dup_hybrid_motif"/>
</dbReference>
<dbReference type="EMBL" id="CP034235">
    <property type="protein sequence ID" value="QGQ93493.1"/>
    <property type="molecule type" value="Genomic_DNA"/>
</dbReference>
<evidence type="ECO:0000313" key="4">
    <source>
        <dbReference type="Proteomes" id="UP000426246"/>
    </source>
</evidence>
<name>A0A6B8RD34_9BACL</name>
<keyword evidence="1" id="KW-1133">Transmembrane helix</keyword>
<dbReference type="CDD" id="cd12797">
    <property type="entry name" value="M23_peptidase"/>
    <property type="match status" value="1"/>
</dbReference>
<dbReference type="SUPFAM" id="SSF51261">
    <property type="entry name" value="Duplicated hybrid motif"/>
    <property type="match status" value="1"/>
</dbReference>
<evidence type="ECO:0000313" key="3">
    <source>
        <dbReference type="EMBL" id="QGQ93493.1"/>
    </source>
</evidence>
<proteinExistence type="predicted"/>
<organism evidence="3 4">
    <name type="scientific">Paenibacillus psychroresistens</name>
    <dbReference type="NCBI Taxonomy" id="1778678"/>
    <lineage>
        <taxon>Bacteria</taxon>
        <taxon>Bacillati</taxon>
        <taxon>Bacillota</taxon>
        <taxon>Bacilli</taxon>
        <taxon>Bacillales</taxon>
        <taxon>Paenibacillaceae</taxon>
        <taxon>Paenibacillus</taxon>
    </lineage>
</organism>
<dbReference type="PANTHER" id="PTHR21666">
    <property type="entry name" value="PEPTIDASE-RELATED"/>
    <property type="match status" value="1"/>
</dbReference>
<sequence>MNEQKKGIQVKEEVTVTKEVTSNTTVPSKGWRGLMAKKWAFPAIYMAAAAIILTFMWVYQDLGSSKTADKAGTEIAKTGTAAKDLKDEPVNALPVVAATEKMQWPVVNRNDVVAGIPFYDTQASNEDKQAAMVQYGDTFTPHTGLDLVRADNQTFDVLAALTGKVTVVEKNPLTGSQVEITSSNGMITMYQSLSDIIVTQGAEVKQGDIIAKAGVNELEKDDGVHLHFEVRESKDGPVLNPTALMAEHE</sequence>
<gene>
    <name evidence="3" type="ORF">EHS13_00400</name>
</gene>
<keyword evidence="1" id="KW-0472">Membrane</keyword>
<keyword evidence="1" id="KW-0812">Transmembrane</keyword>
<dbReference type="OrthoDB" id="2050153at2"/>
<reference evidence="4" key="1">
    <citation type="submission" date="2018-11" db="EMBL/GenBank/DDBJ databases">
        <title>Complete genome sequence of Paenibacillus sp. ML311-T8.</title>
        <authorList>
            <person name="Nam Y.-D."/>
            <person name="Kang J."/>
            <person name="Chung W.-H."/>
            <person name="Park Y.S."/>
        </authorList>
    </citation>
    <scope>NUCLEOTIDE SEQUENCE [LARGE SCALE GENOMIC DNA]</scope>
    <source>
        <strain evidence="4">ML311-T8</strain>
    </source>
</reference>
<feature type="transmembrane region" description="Helical" evidence="1">
    <location>
        <begin position="39"/>
        <end position="59"/>
    </location>
</feature>
<feature type="domain" description="M23ase beta-sheet core" evidence="2">
    <location>
        <begin position="141"/>
        <end position="234"/>
    </location>
</feature>
<dbReference type="InterPro" id="IPR016047">
    <property type="entry name" value="M23ase_b-sheet_dom"/>
</dbReference>